<proteinExistence type="predicted"/>
<accession>A0A150XGE3</accession>
<protein>
    <submittedName>
        <fullName evidence="1">Uncharacterized protein</fullName>
    </submittedName>
</protein>
<dbReference type="OrthoDB" id="982363at2"/>
<dbReference type="AlphaFoldDB" id="A0A150XGE3"/>
<evidence type="ECO:0000313" key="2">
    <source>
        <dbReference type="Proteomes" id="UP000075606"/>
    </source>
</evidence>
<gene>
    <name evidence="1" type="ORF">AWW68_03085</name>
</gene>
<dbReference type="Proteomes" id="UP000075606">
    <property type="component" value="Unassembled WGS sequence"/>
</dbReference>
<sequence length="99" mass="11323">MSLTRDVIKIQVVKPALESVGDFDGDFEEFSFNNFQPTYQSVFLEKIKTNIQSIPVTDGDTTYNQYMYDVILNPTIFSGWTIVKDCIDYVSTNYSTGPR</sequence>
<reference evidence="1 2" key="1">
    <citation type="submission" date="2016-01" db="EMBL/GenBank/DDBJ databases">
        <title>Genome sequencing of Roseivirga spongicola UST030701-084.</title>
        <authorList>
            <person name="Selvaratnam C."/>
            <person name="Thevarajoo S."/>
            <person name="Goh K.M."/>
            <person name="Ee R."/>
            <person name="Chan K.-G."/>
            <person name="Chong C.S."/>
        </authorList>
    </citation>
    <scope>NUCLEOTIDE SEQUENCE [LARGE SCALE GENOMIC DNA]</scope>
    <source>
        <strain evidence="1 2">UST030701-084</strain>
    </source>
</reference>
<dbReference type="RefSeq" id="WP_068216455.1">
    <property type="nucleotide sequence ID" value="NZ_CP139724.1"/>
</dbReference>
<dbReference type="EMBL" id="LRPC01000001">
    <property type="protein sequence ID" value="KYG77766.1"/>
    <property type="molecule type" value="Genomic_DNA"/>
</dbReference>
<evidence type="ECO:0000313" key="1">
    <source>
        <dbReference type="EMBL" id="KYG77766.1"/>
    </source>
</evidence>
<name>A0A150XGE3_9BACT</name>
<comment type="caution">
    <text evidence="1">The sequence shown here is derived from an EMBL/GenBank/DDBJ whole genome shotgun (WGS) entry which is preliminary data.</text>
</comment>
<dbReference type="STRING" id="333140.AWW68_03085"/>
<organism evidence="1 2">
    <name type="scientific">Roseivirga spongicola</name>
    <dbReference type="NCBI Taxonomy" id="333140"/>
    <lineage>
        <taxon>Bacteria</taxon>
        <taxon>Pseudomonadati</taxon>
        <taxon>Bacteroidota</taxon>
        <taxon>Cytophagia</taxon>
        <taxon>Cytophagales</taxon>
        <taxon>Roseivirgaceae</taxon>
        <taxon>Roseivirga</taxon>
    </lineage>
</organism>
<keyword evidence="2" id="KW-1185">Reference proteome</keyword>